<evidence type="ECO:0000313" key="3">
    <source>
        <dbReference type="EMBL" id="KAF5352180.1"/>
    </source>
</evidence>
<dbReference type="EMBL" id="JAACJM010000067">
    <property type="protein sequence ID" value="KAF5352180.1"/>
    <property type="molecule type" value="Genomic_DNA"/>
</dbReference>
<dbReference type="AlphaFoldDB" id="A0A8H5FWC0"/>
<feature type="transmembrane region" description="Helical" evidence="1">
    <location>
        <begin position="85"/>
        <end position="102"/>
    </location>
</feature>
<dbReference type="OrthoDB" id="3219854at2759"/>
<accession>A0A8H5FWC0</accession>
<evidence type="ECO:0000256" key="1">
    <source>
        <dbReference type="SAM" id="Phobius"/>
    </source>
</evidence>
<keyword evidence="1" id="KW-0472">Membrane</keyword>
<feature type="domain" description="DUF6535" evidence="2">
    <location>
        <begin position="61"/>
        <end position="239"/>
    </location>
</feature>
<dbReference type="Proteomes" id="UP000559256">
    <property type="component" value="Unassembled WGS sequence"/>
</dbReference>
<dbReference type="Pfam" id="PF20153">
    <property type="entry name" value="DUF6535"/>
    <property type="match status" value="1"/>
</dbReference>
<evidence type="ECO:0000313" key="4">
    <source>
        <dbReference type="Proteomes" id="UP000559256"/>
    </source>
</evidence>
<keyword evidence="1" id="KW-1133">Transmembrane helix</keyword>
<keyword evidence="4" id="KW-1185">Reference proteome</keyword>
<gene>
    <name evidence="3" type="ORF">D9758_009220</name>
</gene>
<feature type="transmembrane region" description="Helical" evidence="1">
    <location>
        <begin position="221"/>
        <end position="241"/>
    </location>
</feature>
<sequence length="1094" mass="124468">MLFILETVSYASKVLQAGFQARRSDLEPSFKDSWDEAPEERAELKKLCRPTVDEEACNKLWNVYIDEASRYDETLLQGWKQDMDGILLFSALYSASLTAFIIESYKMLQPDPVQDAVAFLSQIAQHLSSTLNGTSSETTIDQLPPFQPPLSSIVCNVFWFLSLALALTCSLLATFVQQWIRDFIHKTHLKPSPVRRARVIAFMYFGLRSFGMHTFVDVIPILLHISLCFFFAGLVGFLLPVNVILTYIVTFVLVAFLVVYLMLTILPLLYLDAPYRTPLSNLLWSAGNAMGMFLSRRHHFGRGEQTLTEAMLEKPLQDTMARDQKAMIYTMKSLSDDSELLPFIEAIPDAIYDPRTRDRLGYTHGVRTTNGSLLSAILLSSDPEVNILSRITQFIWRSESWTEVSFRERSSLACPQALWSLAWMLVQTPRQQLHRDITSIPLHCRHILETLSSLRDRSISGQYKYSAIAAMRVNWMQSTQYLIRQFQSSLSQHTEITGQARLFAATSLRIWHSMMLVRDTNTTTSYHPMSPPPETETHLPLYYPMNCPPSITTLCYSLCAHFERLASKPLIHLCPSTWLSETRATLSKLDSVATWKPLRLYILSIYLLDSVNMVLQGTMPYEFELMCRNIYPGDETPFQLEEDDLASINTTGPLTALRRYLNLGQVSVNDLTLRLLVQSMGLFSSGEAAWDTEAAASARLAVEEYICRMEEADFEHLGDQDLRQVWDYILKDLQDGARDPVSCLQAAWLLVTRFQFRPNYPPPYTARSVCSKLSTALRKAPVSLQQCDMYPVLKTLVDGIMCRYFIPRKMLDVMVREYLHQEPNTSRRVDSTCIVNSLMVSITARFMNLIREPRGIPNHLRALQTLSSASVFEKVNQSSQIRFAQSISRLVQSIYAGLWSNEEPDSVSAILQLVWSAHQYSSDSLMGNWGWLTSRRGAKILANAIDVPQRSGYSLVMEGQDKLLARCRCILLTHQRTRYARNRTWCRKQIAFVKLDQKVNKLLKQHRLLGVPGSLAAFWKGLIFYSNEEDVLQDTRPLLNRSSMSEQSRQSPSVNALSVNLFSAGSSSQNLSDAAPVSESSYLRPYNFSGNRMV</sequence>
<proteinExistence type="predicted"/>
<feature type="transmembrane region" description="Helical" evidence="1">
    <location>
        <begin position="157"/>
        <end position="176"/>
    </location>
</feature>
<keyword evidence="1" id="KW-0812">Transmembrane</keyword>
<reference evidence="3 4" key="1">
    <citation type="journal article" date="2020" name="ISME J.">
        <title>Uncovering the hidden diversity of litter-decomposition mechanisms in mushroom-forming fungi.</title>
        <authorList>
            <person name="Floudas D."/>
            <person name="Bentzer J."/>
            <person name="Ahren D."/>
            <person name="Johansson T."/>
            <person name="Persson P."/>
            <person name="Tunlid A."/>
        </authorList>
    </citation>
    <scope>NUCLEOTIDE SEQUENCE [LARGE SCALE GENOMIC DNA]</scope>
    <source>
        <strain evidence="3 4">CBS 291.85</strain>
    </source>
</reference>
<organism evidence="3 4">
    <name type="scientific">Tetrapyrgos nigripes</name>
    <dbReference type="NCBI Taxonomy" id="182062"/>
    <lineage>
        <taxon>Eukaryota</taxon>
        <taxon>Fungi</taxon>
        <taxon>Dikarya</taxon>
        <taxon>Basidiomycota</taxon>
        <taxon>Agaricomycotina</taxon>
        <taxon>Agaricomycetes</taxon>
        <taxon>Agaricomycetidae</taxon>
        <taxon>Agaricales</taxon>
        <taxon>Marasmiineae</taxon>
        <taxon>Marasmiaceae</taxon>
        <taxon>Tetrapyrgos</taxon>
    </lineage>
</organism>
<dbReference type="InterPro" id="IPR045338">
    <property type="entry name" value="DUF6535"/>
</dbReference>
<protein>
    <recommendedName>
        <fullName evidence="2">DUF6535 domain-containing protein</fullName>
    </recommendedName>
</protein>
<name>A0A8H5FWC0_9AGAR</name>
<comment type="caution">
    <text evidence="3">The sequence shown here is derived from an EMBL/GenBank/DDBJ whole genome shotgun (WGS) entry which is preliminary data.</text>
</comment>
<evidence type="ECO:0000259" key="2">
    <source>
        <dbReference type="Pfam" id="PF20153"/>
    </source>
</evidence>
<feature type="transmembrane region" description="Helical" evidence="1">
    <location>
        <begin position="197"/>
        <end position="215"/>
    </location>
</feature>
<feature type="transmembrane region" description="Helical" evidence="1">
    <location>
        <begin position="248"/>
        <end position="271"/>
    </location>
</feature>